<name>A0A3B7M1F5_9GAMM</name>
<gene>
    <name evidence="1" type="ORF">CDG60_14065</name>
</gene>
<protein>
    <submittedName>
        <fullName evidence="1">Uncharacterized protein</fullName>
    </submittedName>
</protein>
<dbReference type="Proteomes" id="UP000263753">
    <property type="component" value="Chromosome"/>
</dbReference>
<dbReference type="KEGG" id="achi:CDG60_14065"/>
<evidence type="ECO:0000313" key="2">
    <source>
        <dbReference type="Proteomes" id="UP000263753"/>
    </source>
</evidence>
<evidence type="ECO:0000313" key="1">
    <source>
        <dbReference type="EMBL" id="AXY57587.1"/>
    </source>
</evidence>
<reference evidence="2" key="1">
    <citation type="submission" date="2018-09" db="EMBL/GenBank/DDBJ databases">
        <title>The complete genome of Acinetobacter sp. strain WCHAc010005.</title>
        <authorList>
            <person name="Hu Y."/>
            <person name="Long H."/>
            <person name="Feng Y."/>
            <person name="Zong Z."/>
        </authorList>
    </citation>
    <scope>NUCLEOTIDE SEQUENCE [LARGE SCALE GENOMIC DNA]</scope>
    <source>
        <strain evidence="2">WCHAc010005</strain>
    </source>
</reference>
<dbReference type="AlphaFoldDB" id="A0A3B7M1F5"/>
<accession>A0A3B7M1F5</accession>
<sequence length="310" mass="35637">MYTKYINYVEGDVNFKLLSVLGLSSVFFHGCMSIDKIDTAAVQGFSSPQELLAAKKVNGRNGKGEDYVYYWGSGTDDTDDPQSLYPHRYLTRYCESKSGKFERLYKSEQDLTGRSYGDFWQKHKNVTQGIGGFKCTQANGQKWFASIEPVGHRFMDSRQYDIRYVKLLTEIMPEQELKKKYKDEESFKAIVRDVTDNKVSAADMEKMLNSPNLQQVKLYFEANKQYVNGDHLAACNKVEKAYQFGNFYPKGGSNAYTESAFLFARCLGTVPAFARRYDEPSRLSYRIVKELAEKHKFKEAQDFLRKAGIQ</sequence>
<proteinExistence type="predicted"/>
<organism evidence="1 2">
    <name type="scientific">Acinetobacter chinensis</name>
    <dbReference type="NCBI Taxonomy" id="2004650"/>
    <lineage>
        <taxon>Bacteria</taxon>
        <taxon>Pseudomonadati</taxon>
        <taxon>Pseudomonadota</taxon>
        <taxon>Gammaproteobacteria</taxon>
        <taxon>Moraxellales</taxon>
        <taxon>Moraxellaceae</taxon>
        <taxon>Acinetobacter</taxon>
    </lineage>
</organism>
<dbReference type="EMBL" id="CP032134">
    <property type="protein sequence ID" value="AXY57587.1"/>
    <property type="molecule type" value="Genomic_DNA"/>
</dbReference>